<sequence>MGASYLLNPISFLIKTLFGLYITLLILRFILQWVRADFYNPISQFIVRFTTPVLRPARRIIPGWGGTDFASLVMAWVFQTVELIVLALLLGVNYSMPQIFILSPLWAIPELLDLLISLFLFALLIRVLLSWLNPDPYNPAVGLLTRLTNPLLLPVQRRVRPIAGVDLSPMIVMIMLILLEMLLLPPLRFFTASPF</sequence>
<dbReference type="Proteomes" id="UP000548632">
    <property type="component" value="Unassembled WGS sequence"/>
</dbReference>
<feature type="transmembrane region" description="Helical" evidence="2">
    <location>
        <begin position="12"/>
        <end position="31"/>
    </location>
</feature>
<dbReference type="RefSeq" id="WP_182582584.1">
    <property type="nucleotide sequence ID" value="NZ_JABVCQ010000006.1"/>
</dbReference>
<dbReference type="InterPro" id="IPR003425">
    <property type="entry name" value="CCB3/YggT"/>
</dbReference>
<comment type="caution">
    <text evidence="3">The sequence shown here is derived from an EMBL/GenBank/DDBJ whole genome shotgun (WGS) entry which is preliminary data.</text>
</comment>
<keyword evidence="2" id="KW-0472">Membrane</keyword>
<evidence type="ECO:0000256" key="1">
    <source>
        <dbReference type="ARBA" id="ARBA00010894"/>
    </source>
</evidence>
<reference evidence="3 4" key="1">
    <citation type="journal article" date="2020" name="Arch. Microbiol.">
        <title>The genome sequence of the giant phototrophic gammaproteobacterium Thiospirillum jenense gives insight into its physiological properties and phylogenetic relationships.</title>
        <authorList>
            <person name="Imhoff J.F."/>
            <person name="Meyer T.E."/>
            <person name="Kyndt J.A."/>
        </authorList>
    </citation>
    <scope>NUCLEOTIDE SEQUENCE [LARGE SCALE GENOMIC DNA]</scope>
    <source>
        <strain evidence="3 4">DSM 216</strain>
    </source>
</reference>
<keyword evidence="2" id="KW-1133">Transmembrane helix</keyword>
<feature type="transmembrane region" description="Helical" evidence="2">
    <location>
        <begin position="111"/>
        <end position="131"/>
    </location>
</feature>
<evidence type="ECO:0000313" key="4">
    <source>
        <dbReference type="Proteomes" id="UP000548632"/>
    </source>
</evidence>
<dbReference type="PANTHER" id="PTHR33219:SF14">
    <property type="entry name" value="PROTEIN COFACTOR ASSEMBLY OF COMPLEX C SUBUNIT B CCB3, CHLOROPLASTIC-RELATED"/>
    <property type="match status" value="1"/>
</dbReference>
<dbReference type="AlphaFoldDB" id="A0A839HAM7"/>
<keyword evidence="2" id="KW-0812">Transmembrane</keyword>
<dbReference type="GO" id="GO:0016020">
    <property type="term" value="C:membrane"/>
    <property type="evidence" value="ECO:0007669"/>
    <property type="project" value="InterPro"/>
</dbReference>
<protein>
    <submittedName>
        <fullName evidence="3">YggT family protein</fullName>
    </submittedName>
</protein>
<evidence type="ECO:0000313" key="3">
    <source>
        <dbReference type="EMBL" id="MBB1125330.1"/>
    </source>
</evidence>
<feature type="transmembrane region" description="Helical" evidence="2">
    <location>
        <begin position="167"/>
        <end position="187"/>
    </location>
</feature>
<name>A0A839HAM7_9GAMM</name>
<gene>
    <name evidence="3" type="ORF">HUK38_03680</name>
</gene>
<feature type="transmembrane region" description="Helical" evidence="2">
    <location>
        <begin position="69"/>
        <end position="90"/>
    </location>
</feature>
<dbReference type="Pfam" id="PF02325">
    <property type="entry name" value="CCB3_YggT"/>
    <property type="match status" value="2"/>
</dbReference>
<dbReference type="EMBL" id="JABVCQ010000006">
    <property type="protein sequence ID" value="MBB1125330.1"/>
    <property type="molecule type" value="Genomic_DNA"/>
</dbReference>
<evidence type="ECO:0000256" key="2">
    <source>
        <dbReference type="SAM" id="Phobius"/>
    </source>
</evidence>
<comment type="similarity">
    <text evidence="1">Belongs to the YggT family.</text>
</comment>
<proteinExistence type="inferred from homology"/>
<accession>A0A839HAM7</accession>
<organism evidence="3 4">
    <name type="scientific">Thiospirillum jenense</name>
    <dbReference type="NCBI Taxonomy" id="1653858"/>
    <lineage>
        <taxon>Bacteria</taxon>
        <taxon>Pseudomonadati</taxon>
        <taxon>Pseudomonadota</taxon>
        <taxon>Gammaproteobacteria</taxon>
        <taxon>Chromatiales</taxon>
        <taxon>Chromatiaceae</taxon>
        <taxon>Thiospirillum</taxon>
    </lineage>
</organism>
<dbReference type="PANTHER" id="PTHR33219">
    <property type="entry name" value="YLMG HOMOLOG PROTEIN 2, CHLOROPLASTIC"/>
    <property type="match status" value="1"/>
</dbReference>
<keyword evidence="4" id="KW-1185">Reference proteome</keyword>